<sequence>MDSPFNKGFGPGHQSAALSQAPPAGSAYQVNVNRTKTKKWVEARVQSYDGDDWGADEYHDLDHDEPPPVQQLSSTQRPAGVASLPSSLHAQQTRQSLRSPPALAHQIIRARNWRNQTSRRRHSFARPTYTVAWIKRTSDIASQSTHLASGRTRKLSMPRFHPNRAGWTRRAVEALVPMLLTT</sequence>
<accession>T4ZWC5</accession>
<feature type="compositionally biased region" description="Polar residues" evidence="1">
    <location>
        <begin position="84"/>
        <end position="98"/>
    </location>
</feature>
<feature type="compositionally biased region" description="Basic and acidic residues" evidence="1">
    <location>
        <begin position="56"/>
        <end position="66"/>
    </location>
</feature>
<organism evidence="2 3">
    <name type="scientific">Ophiocordyceps sinensis (strain Co18 / CGMCC 3.14243)</name>
    <name type="common">Yarsagumba caterpillar fungus</name>
    <name type="synonym">Hirsutella sinensis</name>
    <dbReference type="NCBI Taxonomy" id="911162"/>
    <lineage>
        <taxon>Eukaryota</taxon>
        <taxon>Fungi</taxon>
        <taxon>Dikarya</taxon>
        <taxon>Ascomycota</taxon>
        <taxon>Pezizomycotina</taxon>
        <taxon>Sordariomycetes</taxon>
        <taxon>Hypocreomycetidae</taxon>
        <taxon>Hypocreales</taxon>
        <taxon>Ophiocordycipitaceae</taxon>
        <taxon>Ophiocordyceps</taxon>
    </lineage>
</organism>
<dbReference type="AlphaFoldDB" id="T4ZWC5"/>
<protein>
    <submittedName>
        <fullName evidence="2">Uncharacterized protein</fullName>
    </submittedName>
</protein>
<evidence type="ECO:0000313" key="3">
    <source>
        <dbReference type="Proteomes" id="UP000019374"/>
    </source>
</evidence>
<dbReference type="eggNOG" id="ENOG502T50U">
    <property type="taxonomic scope" value="Eukaryota"/>
</dbReference>
<evidence type="ECO:0000256" key="1">
    <source>
        <dbReference type="SAM" id="MobiDB-lite"/>
    </source>
</evidence>
<reference evidence="2 3" key="1">
    <citation type="journal article" date="2013" name="Chin. Sci. Bull.">
        <title>Genome survey uncovers the secrets of sex and lifestyle in caterpillar fungus.</title>
        <authorList>
            <person name="Hu X."/>
            <person name="Zhang Y."/>
            <person name="Xiao G."/>
            <person name="Zheng P."/>
            <person name="Xia Y."/>
            <person name="Zhang X."/>
            <person name="St Leger R.J."/>
            <person name="Liu X."/>
            <person name="Wang C."/>
        </authorList>
    </citation>
    <scope>NUCLEOTIDE SEQUENCE [LARGE SCALE GENOMIC DNA]</scope>
    <source>
        <strain evidence="3">Co18 / CGMCC 3.14243</strain>
        <tissue evidence="2">Fruit-body</tissue>
    </source>
</reference>
<feature type="region of interest" description="Disordered" evidence="1">
    <location>
        <begin position="1"/>
        <end position="36"/>
    </location>
</feature>
<proteinExistence type="predicted"/>
<dbReference type="EMBL" id="KE660350">
    <property type="protein sequence ID" value="EQK97399.1"/>
    <property type="molecule type" value="Genomic_DNA"/>
</dbReference>
<gene>
    <name evidence="2" type="ORF">OCS_06888</name>
</gene>
<name>T4ZWC5_OPHSC</name>
<dbReference type="Proteomes" id="UP000019374">
    <property type="component" value="Unassembled WGS sequence"/>
</dbReference>
<evidence type="ECO:0000313" key="2">
    <source>
        <dbReference type="EMBL" id="EQK97399.1"/>
    </source>
</evidence>
<feature type="region of interest" description="Disordered" evidence="1">
    <location>
        <begin position="51"/>
        <end position="102"/>
    </location>
</feature>
<dbReference type="HOGENOM" id="CLU_1482430_0_0_1"/>